<gene>
    <name evidence="2" type="ORF">PsYK624_060890</name>
</gene>
<protein>
    <submittedName>
        <fullName evidence="2">Uncharacterized protein</fullName>
    </submittedName>
</protein>
<organism evidence="2 3">
    <name type="scientific">Phanerochaete sordida</name>
    <dbReference type="NCBI Taxonomy" id="48140"/>
    <lineage>
        <taxon>Eukaryota</taxon>
        <taxon>Fungi</taxon>
        <taxon>Dikarya</taxon>
        <taxon>Basidiomycota</taxon>
        <taxon>Agaricomycotina</taxon>
        <taxon>Agaricomycetes</taxon>
        <taxon>Polyporales</taxon>
        <taxon>Phanerochaetaceae</taxon>
        <taxon>Phanerochaete</taxon>
    </lineage>
</organism>
<keyword evidence="3" id="KW-1185">Reference proteome</keyword>
<dbReference type="Proteomes" id="UP000703269">
    <property type="component" value="Unassembled WGS sequence"/>
</dbReference>
<dbReference type="EMBL" id="BPQB01000014">
    <property type="protein sequence ID" value="GJE89971.1"/>
    <property type="molecule type" value="Genomic_DNA"/>
</dbReference>
<feature type="region of interest" description="Disordered" evidence="1">
    <location>
        <begin position="94"/>
        <end position="123"/>
    </location>
</feature>
<comment type="caution">
    <text evidence="2">The sequence shown here is derived from an EMBL/GenBank/DDBJ whole genome shotgun (WGS) entry which is preliminary data.</text>
</comment>
<evidence type="ECO:0000313" key="3">
    <source>
        <dbReference type="Proteomes" id="UP000703269"/>
    </source>
</evidence>
<reference evidence="2 3" key="1">
    <citation type="submission" date="2021-08" db="EMBL/GenBank/DDBJ databases">
        <title>Draft Genome Sequence of Phanerochaete sordida strain YK-624.</title>
        <authorList>
            <person name="Mori T."/>
            <person name="Dohra H."/>
            <person name="Suzuki T."/>
            <person name="Kawagishi H."/>
            <person name="Hirai H."/>
        </authorList>
    </citation>
    <scope>NUCLEOTIDE SEQUENCE [LARGE SCALE GENOMIC DNA]</scope>
    <source>
        <strain evidence="2 3">YK-624</strain>
    </source>
</reference>
<evidence type="ECO:0000256" key="1">
    <source>
        <dbReference type="SAM" id="MobiDB-lite"/>
    </source>
</evidence>
<evidence type="ECO:0000313" key="2">
    <source>
        <dbReference type="EMBL" id="GJE89971.1"/>
    </source>
</evidence>
<proteinExistence type="predicted"/>
<accession>A0A9P3G838</accession>
<name>A0A9P3G838_9APHY</name>
<dbReference type="AlphaFoldDB" id="A0A9P3G838"/>
<feature type="compositionally biased region" description="Polar residues" evidence="1">
    <location>
        <begin position="94"/>
        <end position="106"/>
    </location>
</feature>
<sequence length="123" mass="13809">MSLIPASFVAKYVARYTPGLTAQHRESRRRFRLRRAFMATTGRGEWCWSRATSEWLRNLWAPLKAIDVGNELSRRQRRCRGGALAKIVVEGPLSSASAPGRSQTHCSRLDKRGSPLATAIRAK</sequence>